<gene>
    <name evidence="3" type="ORF">C7451_101500</name>
</gene>
<keyword evidence="4" id="KW-1185">Reference proteome</keyword>
<dbReference type="InterPro" id="IPR001173">
    <property type="entry name" value="Glyco_trans_2-like"/>
</dbReference>
<dbReference type="AlphaFoldDB" id="A0A2V3VC98"/>
<comment type="caution">
    <text evidence="3">The sequence shown here is derived from an EMBL/GenBank/DDBJ whole genome shotgun (WGS) entry which is preliminary data.</text>
</comment>
<dbReference type="PANTHER" id="PTHR43630">
    <property type="entry name" value="POLY-BETA-1,6-N-ACETYL-D-GLUCOSAMINE SYNTHASE"/>
    <property type="match status" value="1"/>
</dbReference>
<evidence type="ECO:0000313" key="4">
    <source>
        <dbReference type="Proteomes" id="UP000248014"/>
    </source>
</evidence>
<dbReference type="GO" id="GO:0016740">
    <property type="term" value="F:transferase activity"/>
    <property type="evidence" value="ECO:0007669"/>
    <property type="project" value="UniProtKB-KW"/>
</dbReference>
<protein>
    <submittedName>
        <fullName evidence="3">Glycosyl transferase family 2</fullName>
    </submittedName>
</protein>
<name>A0A2V3VC98_9SPHN</name>
<dbReference type="Gene3D" id="3.90.550.10">
    <property type="entry name" value="Spore Coat Polysaccharide Biosynthesis Protein SpsA, Chain A"/>
    <property type="match status" value="1"/>
</dbReference>
<evidence type="ECO:0000256" key="1">
    <source>
        <dbReference type="ARBA" id="ARBA00038494"/>
    </source>
</evidence>
<organism evidence="3 4">
    <name type="scientific">Blastomonas natatoria</name>
    <dbReference type="NCBI Taxonomy" id="34015"/>
    <lineage>
        <taxon>Bacteria</taxon>
        <taxon>Pseudomonadati</taxon>
        <taxon>Pseudomonadota</taxon>
        <taxon>Alphaproteobacteria</taxon>
        <taxon>Sphingomonadales</taxon>
        <taxon>Sphingomonadaceae</taxon>
        <taxon>Blastomonas</taxon>
    </lineage>
</organism>
<dbReference type="PANTHER" id="PTHR43630:SF2">
    <property type="entry name" value="GLYCOSYLTRANSFERASE"/>
    <property type="match status" value="1"/>
</dbReference>
<dbReference type="EMBL" id="QJJM01000001">
    <property type="protein sequence ID" value="PXW79432.1"/>
    <property type="molecule type" value="Genomic_DNA"/>
</dbReference>
<evidence type="ECO:0000313" key="3">
    <source>
        <dbReference type="EMBL" id="PXW79432.1"/>
    </source>
</evidence>
<keyword evidence="3" id="KW-0808">Transferase</keyword>
<dbReference type="OrthoDB" id="9815923at2"/>
<feature type="domain" description="Glycosyltransferase 2-like" evidence="2">
    <location>
        <begin position="1"/>
        <end position="95"/>
    </location>
</feature>
<reference evidence="3 4" key="1">
    <citation type="submission" date="2018-05" db="EMBL/GenBank/DDBJ databases">
        <title>Genomic Encyclopedia of Type Strains, Phase IV (KMG-IV): sequencing the most valuable type-strain genomes for metagenomic binning, comparative biology and taxonomic classification.</title>
        <authorList>
            <person name="Goeker M."/>
        </authorList>
    </citation>
    <scope>NUCLEOTIDE SEQUENCE [LARGE SCALE GENOMIC DNA]</scope>
    <source>
        <strain evidence="3 4">DSM 3183</strain>
    </source>
</reference>
<dbReference type="Gene3D" id="1.25.40.10">
    <property type="entry name" value="Tetratricopeptide repeat domain"/>
    <property type="match status" value="1"/>
</dbReference>
<dbReference type="Pfam" id="PF00535">
    <property type="entry name" value="Glycos_transf_2"/>
    <property type="match status" value="1"/>
</dbReference>
<dbReference type="InterPro" id="IPR011990">
    <property type="entry name" value="TPR-like_helical_dom_sf"/>
</dbReference>
<dbReference type="InterPro" id="IPR029044">
    <property type="entry name" value="Nucleotide-diphossugar_trans"/>
</dbReference>
<dbReference type="CDD" id="cd02511">
    <property type="entry name" value="Beta4Glucosyltransferase"/>
    <property type="match status" value="1"/>
</dbReference>
<dbReference type="SUPFAM" id="SSF53448">
    <property type="entry name" value="Nucleotide-diphospho-sugar transferases"/>
    <property type="match status" value="1"/>
</dbReference>
<dbReference type="SUPFAM" id="SSF48452">
    <property type="entry name" value="TPR-like"/>
    <property type="match status" value="1"/>
</dbReference>
<evidence type="ECO:0000259" key="2">
    <source>
        <dbReference type="Pfam" id="PF00535"/>
    </source>
</evidence>
<accession>A0A2V3VC98</accession>
<comment type="similarity">
    <text evidence="1">Belongs to the glycosyltransferase 2 family. WaaE/KdtX subfamily.</text>
</comment>
<sequence length="333" mass="37256">MIVRNEERCITRCLDSVRPWVDRMLVLDTGSTDSTRELARQAGADVHEIEWPGSFSEARNRSLDLADADWNLVIDADEWILSGGELLRAWCRNPARLGVVCQRSMIELGQDAPAAAARAEGQHWITRLLPRGVRYEGRVHEQAASDLPRIRLELHLGHDGYLDAQLNAKRDRNGALLLLDLKDNPGDPYILYQLGKEAEVRREFGDACRYYRQSLEATPGSANWLHCLSTHYLYCLGQTGDFDTAFAFADQNMTRWAHSPDFFFVLGNLALDKAMTDPANALGEWIPFAAAAWEQCLEIGDQPSLEGSVHGRGSHLARMNLEAIRSQMPGLAA</sequence>
<proteinExistence type="inferred from homology"/>
<dbReference type="Proteomes" id="UP000248014">
    <property type="component" value="Unassembled WGS sequence"/>
</dbReference>